<sequence>MRSMRNGTSSGMRSAFCRDRIPSGSRRPGFISARARRGVVLRAAMPASRCSARERGGAHAEIMATFWQARGIRPARGWGVVRQVAVTN</sequence>
<dbReference type="AlphaFoldDB" id="A0A9W6HS25"/>
<dbReference type="Proteomes" id="UP001142325">
    <property type="component" value="Unassembled WGS sequence"/>
</dbReference>
<organism evidence="2 3">
    <name type="scientific">Microbacterium keratanolyticum</name>
    <dbReference type="NCBI Taxonomy" id="67574"/>
    <lineage>
        <taxon>Bacteria</taxon>
        <taxon>Bacillati</taxon>
        <taxon>Actinomycetota</taxon>
        <taxon>Actinomycetes</taxon>
        <taxon>Micrococcales</taxon>
        <taxon>Microbacteriaceae</taxon>
        <taxon>Microbacterium</taxon>
    </lineage>
</organism>
<reference evidence="2" key="2">
    <citation type="submission" date="2023-01" db="EMBL/GenBank/DDBJ databases">
        <authorList>
            <person name="Sun Q."/>
            <person name="Evtushenko L."/>
        </authorList>
    </citation>
    <scope>NUCLEOTIDE SEQUENCE</scope>
    <source>
        <strain evidence="2">VKM Ac-1958</strain>
    </source>
</reference>
<evidence type="ECO:0000256" key="1">
    <source>
        <dbReference type="SAM" id="MobiDB-lite"/>
    </source>
</evidence>
<evidence type="ECO:0000313" key="3">
    <source>
        <dbReference type="Proteomes" id="UP001142325"/>
    </source>
</evidence>
<reference evidence="2" key="1">
    <citation type="journal article" date="2014" name="Int. J. Syst. Evol. Microbiol.">
        <title>Complete genome sequence of Corynebacterium casei LMG S-19264T (=DSM 44701T), isolated from a smear-ripened cheese.</title>
        <authorList>
            <consortium name="US DOE Joint Genome Institute (JGI-PGF)"/>
            <person name="Walter F."/>
            <person name="Albersmeier A."/>
            <person name="Kalinowski J."/>
            <person name="Ruckert C."/>
        </authorList>
    </citation>
    <scope>NUCLEOTIDE SEQUENCE</scope>
    <source>
        <strain evidence="2">VKM Ac-1958</strain>
    </source>
</reference>
<evidence type="ECO:0000313" key="2">
    <source>
        <dbReference type="EMBL" id="GLK01066.1"/>
    </source>
</evidence>
<comment type="caution">
    <text evidence="2">The sequence shown here is derived from an EMBL/GenBank/DDBJ whole genome shotgun (WGS) entry which is preliminary data.</text>
</comment>
<feature type="compositionally biased region" description="Polar residues" evidence="1">
    <location>
        <begin position="1"/>
        <end position="12"/>
    </location>
</feature>
<gene>
    <name evidence="2" type="ORF">GCM10017596_07810</name>
</gene>
<accession>A0A9W6HS25</accession>
<proteinExistence type="predicted"/>
<name>A0A9W6HS25_9MICO</name>
<dbReference type="EMBL" id="BSET01000001">
    <property type="protein sequence ID" value="GLK01066.1"/>
    <property type="molecule type" value="Genomic_DNA"/>
</dbReference>
<protein>
    <submittedName>
        <fullName evidence="2">Uncharacterized protein</fullName>
    </submittedName>
</protein>
<keyword evidence="3" id="KW-1185">Reference proteome</keyword>
<feature type="region of interest" description="Disordered" evidence="1">
    <location>
        <begin position="1"/>
        <end position="21"/>
    </location>
</feature>